<feature type="region of interest" description="Disordered" evidence="1">
    <location>
        <begin position="378"/>
        <end position="401"/>
    </location>
</feature>
<sequence length="427" mass="48295">MYENDNVMSGLDDDQRTRLVDLFKEAPELYDRGHPRFHKITSSSKIWSNLGLEVGLRGDEVREIFSTLKETMIDLTARVRESLVGPQKLSRSELKFIDNFSFLTPDSGGASAISSPDKFSTKREYPGASESAIETIDLDDYESPPSSPNRESAPSAVVNAPPPQKKIKLENSDQFETLHNLIKIVRDTNMDIDEDEAFVRFVYTELKKMEPNMKDQVKWRIQCIMHNRNNSSENIDGHFRLEFRSVSFRNSSNANAQRVSNSGNSPGSSSACNRTQCYARREISLNRTSRNGETGSVNEIFRRRDNPGNNPGSYLTGARAHYFSRREIHLNRFYSYSRNLRHYSFAAGGRGSSLSYANANRSGVVSEERVRSNIFERSQRQTNDLGEQQESPNNNSIDLNRVPFRTSREGNVPASTSLGISSIQFNG</sequence>
<evidence type="ECO:0000256" key="1">
    <source>
        <dbReference type="SAM" id="MobiDB-lite"/>
    </source>
</evidence>
<dbReference type="PROSITE" id="PS51029">
    <property type="entry name" value="MADF"/>
    <property type="match status" value="1"/>
</dbReference>
<dbReference type="InterPro" id="IPR039353">
    <property type="entry name" value="TF_Adf1"/>
</dbReference>
<gene>
    <name evidence="3" type="ORF">DGYR_LOCUS12842</name>
</gene>
<feature type="region of interest" description="Disordered" evidence="1">
    <location>
        <begin position="254"/>
        <end position="273"/>
    </location>
</feature>
<dbReference type="OrthoDB" id="7408914at2759"/>
<dbReference type="PANTHER" id="PTHR12243">
    <property type="entry name" value="MADF DOMAIN TRANSCRIPTION FACTOR"/>
    <property type="match status" value="1"/>
</dbReference>
<feature type="region of interest" description="Disordered" evidence="1">
    <location>
        <begin position="108"/>
        <end position="163"/>
    </location>
</feature>
<evidence type="ECO:0000259" key="2">
    <source>
        <dbReference type="PROSITE" id="PS51029"/>
    </source>
</evidence>
<name>A0A7I8WBF6_9ANNE</name>
<protein>
    <submittedName>
        <fullName evidence="3">DgyrCDS13685</fullName>
    </submittedName>
</protein>
<keyword evidence="4" id="KW-1185">Reference proteome</keyword>
<proteinExistence type="predicted"/>
<dbReference type="Proteomes" id="UP000549394">
    <property type="component" value="Unassembled WGS sequence"/>
</dbReference>
<evidence type="ECO:0000313" key="3">
    <source>
        <dbReference type="EMBL" id="CAD5125470.1"/>
    </source>
</evidence>
<comment type="caution">
    <text evidence="3">The sequence shown here is derived from an EMBL/GenBank/DDBJ whole genome shotgun (WGS) entry which is preliminary data.</text>
</comment>
<organism evidence="3 4">
    <name type="scientific">Dimorphilus gyrociliatus</name>
    <dbReference type="NCBI Taxonomy" id="2664684"/>
    <lineage>
        <taxon>Eukaryota</taxon>
        <taxon>Metazoa</taxon>
        <taxon>Spiralia</taxon>
        <taxon>Lophotrochozoa</taxon>
        <taxon>Annelida</taxon>
        <taxon>Polychaeta</taxon>
        <taxon>Polychaeta incertae sedis</taxon>
        <taxon>Dinophilidae</taxon>
        <taxon>Dimorphilus</taxon>
    </lineage>
</organism>
<feature type="region of interest" description="Disordered" evidence="1">
    <location>
        <begin position="288"/>
        <end position="313"/>
    </location>
</feature>
<feature type="compositionally biased region" description="Polar residues" evidence="1">
    <location>
        <begin position="380"/>
        <end position="398"/>
    </location>
</feature>
<accession>A0A7I8WBF6</accession>
<dbReference type="PANTHER" id="PTHR12243:SF67">
    <property type="entry name" value="COREPRESSOR OF PANGOLIN, ISOFORM A-RELATED"/>
    <property type="match status" value="1"/>
</dbReference>
<reference evidence="3 4" key="1">
    <citation type="submission" date="2020-08" db="EMBL/GenBank/DDBJ databases">
        <authorList>
            <person name="Hejnol A."/>
        </authorList>
    </citation>
    <scope>NUCLEOTIDE SEQUENCE [LARGE SCALE GENOMIC DNA]</scope>
</reference>
<dbReference type="Pfam" id="PF10545">
    <property type="entry name" value="MADF_DNA_bdg"/>
    <property type="match status" value="1"/>
</dbReference>
<dbReference type="InterPro" id="IPR006578">
    <property type="entry name" value="MADF-dom"/>
</dbReference>
<dbReference type="AlphaFoldDB" id="A0A7I8WBF6"/>
<evidence type="ECO:0000313" key="4">
    <source>
        <dbReference type="Proteomes" id="UP000549394"/>
    </source>
</evidence>
<feature type="compositionally biased region" description="Low complexity" evidence="1">
    <location>
        <begin position="260"/>
        <end position="270"/>
    </location>
</feature>
<feature type="domain" description="MADF" evidence="2">
    <location>
        <begin position="18"/>
        <end position="108"/>
    </location>
</feature>
<feature type="compositionally biased region" description="Polar residues" evidence="1">
    <location>
        <begin position="288"/>
        <end position="297"/>
    </location>
</feature>
<dbReference type="EMBL" id="CAJFCJ010000026">
    <property type="protein sequence ID" value="CAD5125470.1"/>
    <property type="molecule type" value="Genomic_DNA"/>
</dbReference>